<evidence type="ECO:0000313" key="2">
    <source>
        <dbReference type="EMBL" id="GAA1986919.1"/>
    </source>
</evidence>
<dbReference type="RefSeq" id="WP_344061633.1">
    <property type="nucleotide sequence ID" value="NZ_BAAAOH010000001.1"/>
</dbReference>
<accession>A0ABN2SJS7</accession>
<dbReference type="Proteomes" id="UP001500326">
    <property type="component" value="Unassembled WGS sequence"/>
</dbReference>
<protein>
    <recommendedName>
        <fullName evidence="1">SnoaL-like domain-containing protein</fullName>
    </recommendedName>
</protein>
<dbReference type="SUPFAM" id="SSF54427">
    <property type="entry name" value="NTF2-like"/>
    <property type="match status" value="1"/>
</dbReference>
<evidence type="ECO:0000313" key="3">
    <source>
        <dbReference type="Proteomes" id="UP001500326"/>
    </source>
</evidence>
<proteinExistence type="predicted"/>
<feature type="domain" description="SnoaL-like" evidence="1">
    <location>
        <begin position="8"/>
        <end position="115"/>
    </location>
</feature>
<dbReference type="Gene3D" id="3.10.450.50">
    <property type="match status" value="1"/>
</dbReference>
<keyword evidence="3" id="KW-1185">Reference proteome</keyword>
<gene>
    <name evidence="2" type="ORF">GCM10009777_21330</name>
</gene>
<name>A0ABN2SJS7_9MICO</name>
<organism evidence="2 3">
    <name type="scientific">Microbacterium pumilum</name>
    <dbReference type="NCBI Taxonomy" id="344165"/>
    <lineage>
        <taxon>Bacteria</taxon>
        <taxon>Bacillati</taxon>
        <taxon>Actinomycetota</taxon>
        <taxon>Actinomycetes</taxon>
        <taxon>Micrococcales</taxon>
        <taxon>Microbacteriaceae</taxon>
        <taxon>Microbacterium</taxon>
    </lineage>
</organism>
<comment type="caution">
    <text evidence="2">The sequence shown here is derived from an EMBL/GenBank/DDBJ whole genome shotgun (WGS) entry which is preliminary data.</text>
</comment>
<dbReference type="EMBL" id="BAAAOH010000001">
    <property type="protein sequence ID" value="GAA1986919.1"/>
    <property type="molecule type" value="Genomic_DNA"/>
</dbReference>
<reference evidence="2 3" key="1">
    <citation type="journal article" date="2019" name="Int. J. Syst. Evol. Microbiol.">
        <title>The Global Catalogue of Microorganisms (GCM) 10K type strain sequencing project: providing services to taxonomists for standard genome sequencing and annotation.</title>
        <authorList>
            <consortium name="The Broad Institute Genomics Platform"/>
            <consortium name="The Broad Institute Genome Sequencing Center for Infectious Disease"/>
            <person name="Wu L."/>
            <person name="Ma J."/>
        </authorList>
    </citation>
    <scope>NUCLEOTIDE SEQUENCE [LARGE SCALE GENOMIC DNA]</scope>
    <source>
        <strain evidence="2 3">JCM 14902</strain>
    </source>
</reference>
<sequence>MTSTEDVVRRYFSLVADLDSSADELREVVTPDAVFTELPNPISPNGHTRTIDETIAGFLAGKARLTAQSIEIHEVLVVGDRAAVRSTWRGTIGDTEIVAHMAGFLTVRDGRIVAHDTYDCYEPFAI</sequence>
<dbReference type="Pfam" id="PF12680">
    <property type="entry name" value="SnoaL_2"/>
    <property type="match status" value="1"/>
</dbReference>
<dbReference type="InterPro" id="IPR032710">
    <property type="entry name" value="NTF2-like_dom_sf"/>
</dbReference>
<evidence type="ECO:0000259" key="1">
    <source>
        <dbReference type="Pfam" id="PF12680"/>
    </source>
</evidence>
<dbReference type="InterPro" id="IPR037401">
    <property type="entry name" value="SnoaL-like"/>
</dbReference>